<feature type="transmembrane region" description="Helical" evidence="1">
    <location>
        <begin position="75"/>
        <end position="99"/>
    </location>
</feature>
<keyword evidence="1" id="KW-0472">Membrane</keyword>
<name>A0ABN9PKN3_9DINO</name>
<feature type="transmembrane region" description="Helical" evidence="1">
    <location>
        <begin position="119"/>
        <end position="138"/>
    </location>
</feature>
<sequence length="186" mass="20722">MGFEIANPMQMPISFTAMCAMFLFHGGFIDVFLINVLPTLKPPSPMRGWDQEASKEEENKTPTQRRFMAENAAYALLRLAPIFFIKDMGIYCICTISYLLEGLSISWEINCYNGTKDALPPATLMCVFSTWVLLTVKFNGGFLPDFDDSVFTVMCVSVGLTWLCWIASLMGLSKKPDGSKPLATAE</sequence>
<dbReference type="Proteomes" id="UP001189429">
    <property type="component" value="Unassembled WGS sequence"/>
</dbReference>
<evidence type="ECO:0000313" key="3">
    <source>
        <dbReference type="Proteomes" id="UP001189429"/>
    </source>
</evidence>
<evidence type="ECO:0000313" key="2">
    <source>
        <dbReference type="EMBL" id="CAK0792065.1"/>
    </source>
</evidence>
<reference evidence="2" key="1">
    <citation type="submission" date="2023-10" db="EMBL/GenBank/DDBJ databases">
        <authorList>
            <person name="Chen Y."/>
            <person name="Shah S."/>
            <person name="Dougan E. K."/>
            <person name="Thang M."/>
            <person name="Chan C."/>
        </authorList>
    </citation>
    <scope>NUCLEOTIDE SEQUENCE [LARGE SCALE GENOMIC DNA]</scope>
</reference>
<proteinExistence type="predicted"/>
<organism evidence="2 3">
    <name type="scientific">Prorocentrum cordatum</name>
    <dbReference type="NCBI Taxonomy" id="2364126"/>
    <lineage>
        <taxon>Eukaryota</taxon>
        <taxon>Sar</taxon>
        <taxon>Alveolata</taxon>
        <taxon>Dinophyceae</taxon>
        <taxon>Prorocentrales</taxon>
        <taxon>Prorocentraceae</taxon>
        <taxon>Prorocentrum</taxon>
    </lineage>
</organism>
<accession>A0ABN9PKN3</accession>
<evidence type="ECO:0000256" key="1">
    <source>
        <dbReference type="SAM" id="Phobius"/>
    </source>
</evidence>
<feature type="transmembrane region" description="Helical" evidence="1">
    <location>
        <begin position="150"/>
        <end position="172"/>
    </location>
</feature>
<feature type="transmembrane region" description="Helical" evidence="1">
    <location>
        <begin position="12"/>
        <end position="37"/>
    </location>
</feature>
<keyword evidence="3" id="KW-1185">Reference proteome</keyword>
<keyword evidence="1" id="KW-1133">Transmembrane helix</keyword>
<protein>
    <submittedName>
        <fullName evidence="2">Uncharacterized protein</fullName>
    </submittedName>
</protein>
<keyword evidence="1" id="KW-0812">Transmembrane</keyword>
<gene>
    <name evidence="2" type="ORF">PCOR1329_LOCUS2781</name>
</gene>
<comment type="caution">
    <text evidence="2">The sequence shown here is derived from an EMBL/GenBank/DDBJ whole genome shotgun (WGS) entry which is preliminary data.</text>
</comment>
<dbReference type="EMBL" id="CAUYUJ010000703">
    <property type="protein sequence ID" value="CAK0792065.1"/>
    <property type="molecule type" value="Genomic_DNA"/>
</dbReference>